<name>A0A4Z2DIF7_SCHJA</name>
<dbReference type="InterPro" id="IPR035892">
    <property type="entry name" value="C2_domain_sf"/>
</dbReference>
<evidence type="ECO:0000313" key="4">
    <source>
        <dbReference type="EMBL" id="TNN16274.1"/>
    </source>
</evidence>
<dbReference type="Proteomes" id="UP000311919">
    <property type="component" value="Unassembled WGS sequence"/>
</dbReference>
<gene>
    <name evidence="4" type="ORF">EWB00_000555</name>
</gene>
<organism evidence="4 5">
    <name type="scientific">Schistosoma japonicum</name>
    <name type="common">Blood fluke</name>
    <dbReference type="NCBI Taxonomy" id="6182"/>
    <lineage>
        <taxon>Eukaryota</taxon>
        <taxon>Metazoa</taxon>
        <taxon>Spiralia</taxon>
        <taxon>Lophotrochozoa</taxon>
        <taxon>Platyhelminthes</taxon>
        <taxon>Trematoda</taxon>
        <taxon>Digenea</taxon>
        <taxon>Strigeidida</taxon>
        <taxon>Schistosomatoidea</taxon>
        <taxon>Schistosomatidae</taxon>
        <taxon>Schistosoma</taxon>
    </lineage>
</organism>
<dbReference type="OrthoDB" id="2272012at2759"/>
<proteinExistence type="predicted"/>
<dbReference type="SUPFAM" id="SSF50729">
    <property type="entry name" value="PH domain-like"/>
    <property type="match status" value="1"/>
</dbReference>
<dbReference type="Pfam" id="PF17820">
    <property type="entry name" value="PDZ_6"/>
    <property type="match status" value="1"/>
</dbReference>
<dbReference type="PANTHER" id="PTHR46848:SF1">
    <property type="entry name" value="REGULATOR OF G-PROTEIN SIGNALING 3"/>
    <property type="match status" value="1"/>
</dbReference>
<dbReference type="GO" id="GO:0005634">
    <property type="term" value="C:nucleus"/>
    <property type="evidence" value="ECO:0007669"/>
    <property type="project" value="TreeGrafter"/>
</dbReference>
<evidence type="ECO:0000256" key="1">
    <source>
        <dbReference type="SAM" id="MobiDB-lite"/>
    </source>
</evidence>
<dbReference type="PROSITE" id="PS50106">
    <property type="entry name" value="PDZ"/>
    <property type="match status" value="1"/>
</dbReference>
<dbReference type="InterPro" id="IPR041489">
    <property type="entry name" value="PDZ_6"/>
</dbReference>
<dbReference type="AlphaFoldDB" id="A0A4Z2DIF7"/>
<dbReference type="GO" id="GO:0005886">
    <property type="term" value="C:plasma membrane"/>
    <property type="evidence" value="ECO:0007669"/>
    <property type="project" value="TreeGrafter"/>
</dbReference>
<feature type="region of interest" description="Disordered" evidence="1">
    <location>
        <begin position="684"/>
        <end position="714"/>
    </location>
</feature>
<feature type="compositionally biased region" description="Basic and acidic residues" evidence="1">
    <location>
        <begin position="693"/>
        <end position="706"/>
    </location>
</feature>
<dbReference type="PROSITE" id="PS50004">
    <property type="entry name" value="C2"/>
    <property type="match status" value="1"/>
</dbReference>
<sequence>MTISSQFSLLKLRQLDSPSSTESHSKYSTDIISTMDDSLKQLNAPVSSLIFNCEQNHCLHQYASCTENQYNDGINATKNSNNVVKIKRDKCDKPVCAEKYACIRSYSAMRHPNQCNARIFRSPLDVLSPCKGKLRLNIEYQNHLIKLHVIEAKGLRTISGSGCNSFVRINVSPDKDAKFEKTTEIVENSATPYFNKEFLLDLYKLKYCRRIHLAVYAQLNKESECEFLGGMSFGIPSIQNKKHISGWYYLLEEKMFRKKHLKTALDHTINYKNVLCPSHEFQISDVPKTTSVVKTTRDTSASDQDHVWWNYSNTQIPVNVTLINDHASSKHTNRIHSNKNIKITSDNHNMQDHSFEEFHSVSPSANVMIYSQNLPNTVLAYPIGNPTVNSYFPQLSPLISSRPNMSIPSTNKALSNMRIFQFLIQKGSKGYGFTLCGNCPVFVSHVEPGSPAMQCGIQAGDFIVAIDNVNVSRSTSDSVVRMFRICQHPVHITVSRPVLMKPSTSSSCNTHSLSGRSLGNLINKTCFSVLKKSPSESAKLTQPAVVSKFDQAAFSLSPDQHHNCIPLVASSSLTTFPLSSSSCIDYSSTNQSSCLASPNVFHNSDLKICPSIVHCTIRKPSISQSTSLHQTMNERLTKTNLKHQPTDLRLASIIWHNQHNHQRSQYQHRNDLNDVASVRIAGKGNCTKSSKTPSDHQNVRQSDNKCNDSTQEHGVNLPSLSYQIVNNDKMGSNPVYSFFSNENFTNANLCNLSTVKQSNLHELQHSMSMMMTVMITSATTPLSLGYQNKFCTYLEHHGWLNLLETRGWIKVELLLFPDFLLIAQKSHSGYFSVIKDPIYNAKISYINIPPYASDQLILQYVTDNNRKQIVHFQGSDVREWLVRIQRHMVYNGNRWMDGSCCTSKF</sequence>
<evidence type="ECO:0000259" key="2">
    <source>
        <dbReference type="PROSITE" id="PS50004"/>
    </source>
</evidence>
<dbReference type="InterPro" id="IPR000008">
    <property type="entry name" value="C2_dom"/>
</dbReference>
<dbReference type="Gene3D" id="2.60.40.150">
    <property type="entry name" value="C2 domain"/>
    <property type="match status" value="1"/>
</dbReference>
<dbReference type="Gene3D" id="2.30.42.10">
    <property type="match status" value="1"/>
</dbReference>
<dbReference type="SUPFAM" id="SSF50156">
    <property type="entry name" value="PDZ domain-like"/>
    <property type="match status" value="1"/>
</dbReference>
<feature type="domain" description="C2" evidence="2">
    <location>
        <begin position="130"/>
        <end position="248"/>
    </location>
</feature>
<comment type="caution">
    <text evidence="4">The sequence shown here is derived from an EMBL/GenBank/DDBJ whole genome shotgun (WGS) entry which is preliminary data.</text>
</comment>
<protein>
    <submittedName>
        <fullName evidence="4">Regulator of G-protein signaling 3 isoform 2</fullName>
    </submittedName>
</protein>
<dbReference type="EMBL" id="SKCS01000121">
    <property type="protein sequence ID" value="TNN16274.1"/>
    <property type="molecule type" value="Genomic_DNA"/>
</dbReference>
<dbReference type="SUPFAM" id="SSF49562">
    <property type="entry name" value="C2 domain (Calcium/lipid-binding domain, CaLB)"/>
    <property type="match status" value="1"/>
</dbReference>
<keyword evidence="5" id="KW-1185">Reference proteome</keyword>
<evidence type="ECO:0000313" key="5">
    <source>
        <dbReference type="Proteomes" id="UP000311919"/>
    </source>
</evidence>
<feature type="domain" description="PDZ" evidence="3">
    <location>
        <begin position="421"/>
        <end position="498"/>
    </location>
</feature>
<dbReference type="InterPro" id="IPR001478">
    <property type="entry name" value="PDZ"/>
</dbReference>
<accession>A0A4Z2DIF7</accession>
<dbReference type="SMART" id="SM00228">
    <property type="entry name" value="PDZ"/>
    <property type="match status" value="1"/>
</dbReference>
<dbReference type="SMART" id="SM00239">
    <property type="entry name" value="C2"/>
    <property type="match status" value="1"/>
</dbReference>
<reference evidence="4 5" key="1">
    <citation type="submission" date="2019-03" db="EMBL/GenBank/DDBJ databases">
        <title>An improved genome assembly of the fluke Schistosoma japonicum.</title>
        <authorList>
            <person name="Hu W."/>
            <person name="Luo F."/>
            <person name="Yin M."/>
            <person name="Mo X."/>
            <person name="Sun C."/>
            <person name="Wu Q."/>
            <person name="Zhu B."/>
            <person name="Xiang M."/>
            <person name="Wang J."/>
            <person name="Wang Y."/>
            <person name="Zhang T."/>
            <person name="Xu B."/>
            <person name="Zheng H."/>
            <person name="Feng Z."/>
        </authorList>
    </citation>
    <scope>NUCLEOTIDE SEQUENCE [LARGE SCALE GENOMIC DNA]</scope>
    <source>
        <strain evidence="4">HuSjv2</strain>
        <tissue evidence="4">Worms</tissue>
    </source>
</reference>
<evidence type="ECO:0000259" key="3">
    <source>
        <dbReference type="PROSITE" id="PS50106"/>
    </source>
</evidence>
<dbReference type="InterPro" id="IPR036034">
    <property type="entry name" value="PDZ_sf"/>
</dbReference>
<dbReference type="PANTHER" id="PTHR46848">
    <property type="entry name" value="REGULATOR OF G-PROTEIN SIGNALING 3"/>
    <property type="match status" value="1"/>
</dbReference>
<dbReference type="Pfam" id="PF00168">
    <property type="entry name" value="C2"/>
    <property type="match status" value="1"/>
</dbReference>